<evidence type="ECO:0000256" key="11">
    <source>
        <dbReference type="ARBA" id="ARBA00023264"/>
    </source>
</evidence>
<evidence type="ECO:0000313" key="14">
    <source>
        <dbReference type="Proteomes" id="UP000783037"/>
    </source>
</evidence>
<comment type="function">
    <text evidence="12">Prenyltransferase that catalyzes the transfer of the geranylgeranyl moiety of geranylgeranyl diphosphate (GGPP) to the C2 hydroxyl of (S)-3-O-geranylgeranylglyceryl phosphate (GGGP). This reaction is the second ether-bond-formation step in the biosynthesis of archaeal membrane lipids.</text>
</comment>
<comment type="catalytic activity">
    <reaction evidence="12">
        <text>sn-3-O-(geranylgeranyl)glycerol 1-phosphate + (2E,6E,10E)-geranylgeranyl diphosphate = 2,3-bis-O-(geranylgeranyl)-sn-glycerol 1-phosphate + diphosphate</text>
        <dbReference type="Rhea" id="RHEA:18109"/>
        <dbReference type="ChEBI" id="CHEBI:33019"/>
        <dbReference type="ChEBI" id="CHEBI:57677"/>
        <dbReference type="ChEBI" id="CHEBI:58756"/>
        <dbReference type="ChEBI" id="CHEBI:58837"/>
        <dbReference type="EC" id="2.5.1.42"/>
    </reaction>
</comment>
<comment type="subcellular location">
    <subcellularLocation>
        <location evidence="1 12">Cell membrane</location>
        <topology evidence="1 12">Multi-pass membrane protein</topology>
    </subcellularLocation>
</comment>
<proteinExistence type="inferred from homology"/>
<feature type="transmembrane region" description="Helical" evidence="12">
    <location>
        <begin position="156"/>
        <end position="176"/>
    </location>
</feature>
<comment type="pathway">
    <text evidence="12">Membrane lipid metabolism; glycerophospholipid metabolism.</text>
</comment>
<feature type="transmembrane region" description="Helical" evidence="12">
    <location>
        <begin position="32"/>
        <end position="51"/>
    </location>
</feature>
<dbReference type="PANTHER" id="PTHR42723:SF1">
    <property type="entry name" value="CHLOROPHYLL SYNTHASE, CHLOROPLASTIC"/>
    <property type="match status" value="1"/>
</dbReference>
<dbReference type="NCBIfam" id="NF009523">
    <property type="entry name" value="PRK12884.1"/>
    <property type="match status" value="1"/>
</dbReference>
<feature type="transmembrane region" description="Helical" evidence="12">
    <location>
        <begin position="82"/>
        <end position="99"/>
    </location>
</feature>
<dbReference type="GO" id="GO:0046474">
    <property type="term" value="P:glycerophospholipid biosynthetic process"/>
    <property type="evidence" value="ECO:0007669"/>
    <property type="project" value="UniProtKB-UniRule"/>
</dbReference>
<comment type="cofactor">
    <cofactor evidence="12">
        <name>Mg(2+)</name>
        <dbReference type="ChEBI" id="CHEBI:18420"/>
    </cofactor>
</comment>
<dbReference type="HAMAP" id="MF_01286">
    <property type="entry name" value="DGGGP_synth"/>
    <property type="match status" value="1"/>
</dbReference>
<keyword evidence="5 12" id="KW-0812">Transmembrane</keyword>
<evidence type="ECO:0000256" key="8">
    <source>
        <dbReference type="ARBA" id="ARBA00023098"/>
    </source>
</evidence>
<evidence type="ECO:0000256" key="5">
    <source>
        <dbReference type="ARBA" id="ARBA00022692"/>
    </source>
</evidence>
<keyword evidence="7 12" id="KW-1133">Transmembrane helix</keyword>
<dbReference type="InterPro" id="IPR023547">
    <property type="entry name" value="DGGGP_synth"/>
</dbReference>
<evidence type="ECO:0000256" key="4">
    <source>
        <dbReference type="ARBA" id="ARBA00022679"/>
    </source>
</evidence>
<evidence type="ECO:0000256" key="9">
    <source>
        <dbReference type="ARBA" id="ARBA00023136"/>
    </source>
</evidence>
<evidence type="ECO:0000313" key="13">
    <source>
        <dbReference type="EMBL" id="MBE6501400.1"/>
    </source>
</evidence>
<feature type="transmembrane region" description="Helical" evidence="12">
    <location>
        <begin position="263"/>
        <end position="280"/>
    </location>
</feature>
<dbReference type="GO" id="GO:0047295">
    <property type="term" value="F:geranylgeranylglycerol-phosphate geranylgeranyltransferase activity"/>
    <property type="evidence" value="ECO:0007669"/>
    <property type="project" value="UniProtKB-UniRule"/>
</dbReference>
<organism evidence="13 14">
    <name type="scientific">Methanobrevibacter thaueri</name>
    <dbReference type="NCBI Taxonomy" id="190975"/>
    <lineage>
        <taxon>Archaea</taxon>
        <taxon>Methanobacteriati</taxon>
        <taxon>Methanobacteriota</taxon>
        <taxon>Methanomada group</taxon>
        <taxon>Methanobacteria</taxon>
        <taxon>Methanobacteriales</taxon>
        <taxon>Methanobacteriaceae</taxon>
        <taxon>Methanobrevibacter</taxon>
    </lineage>
</organism>
<dbReference type="Gene3D" id="1.20.120.1780">
    <property type="entry name" value="UbiA prenyltransferase"/>
    <property type="match status" value="1"/>
</dbReference>
<keyword evidence="8 12" id="KW-0443">Lipid metabolism</keyword>
<protein>
    <recommendedName>
        <fullName evidence="12">Digeranylgeranylglyceryl phosphate synthase</fullName>
        <shortName evidence="12">DGGGP synthase</shortName>
        <shortName evidence="12">DGGGPS</shortName>
        <ecNumber evidence="12">2.5.1.42</ecNumber>
    </recommendedName>
    <alternativeName>
        <fullName evidence="12">(S)-2,3-di-O-geranylgeranylglyceryl phosphate synthase</fullName>
    </alternativeName>
    <alternativeName>
        <fullName evidence="12">Geranylgeranylglycerol-phosphate geranylgeranyltransferase</fullName>
    </alternativeName>
</protein>
<dbReference type="GO" id="GO:0000287">
    <property type="term" value="F:magnesium ion binding"/>
    <property type="evidence" value="ECO:0007669"/>
    <property type="project" value="UniProtKB-UniRule"/>
</dbReference>
<gene>
    <name evidence="13" type="ORF">E7Z79_03050</name>
</gene>
<keyword evidence="9 12" id="KW-0472">Membrane</keyword>
<dbReference type="CDD" id="cd13961">
    <property type="entry name" value="PT_UbiA_DGGGPS"/>
    <property type="match status" value="1"/>
</dbReference>
<dbReference type="EC" id="2.5.1.42" evidence="12"/>
<comment type="similarity">
    <text evidence="12">Belongs to the UbiA prenyltransferase family. DGGGP synthase subfamily.</text>
</comment>
<dbReference type="AlphaFoldDB" id="A0A8T3V965"/>
<evidence type="ECO:0000256" key="3">
    <source>
        <dbReference type="ARBA" id="ARBA00022516"/>
    </source>
</evidence>
<dbReference type="EMBL" id="SUTK01000008">
    <property type="protein sequence ID" value="MBE6501400.1"/>
    <property type="molecule type" value="Genomic_DNA"/>
</dbReference>
<dbReference type="Gene3D" id="1.10.357.140">
    <property type="entry name" value="UbiA prenyltransferase"/>
    <property type="match status" value="1"/>
</dbReference>
<evidence type="ECO:0000256" key="2">
    <source>
        <dbReference type="ARBA" id="ARBA00022475"/>
    </source>
</evidence>
<keyword evidence="10 12" id="KW-0594">Phospholipid biosynthesis</keyword>
<keyword evidence="4 12" id="KW-0808">Transferase</keyword>
<keyword evidence="6 12" id="KW-0460">Magnesium</keyword>
<feature type="transmembrane region" description="Helical" evidence="12">
    <location>
        <begin position="203"/>
        <end position="223"/>
    </location>
</feature>
<feature type="transmembrane region" description="Helical" evidence="12">
    <location>
        <begin position="129"/>
        <end position="150"/>
    </location>
</feature>
<keyword evidence="2 12" id="KW-1003">Cell membrane</keyword>
<dbReference type="InterPro" id="IPR000537">
    <property type="entry name" value="UbiA_prenyltransferase"/>
</dbReference>
<dbReference type="GO" id="GO:0005886">
    <property type="term" value="C:plasma membrane"/>
    <property type="evidence" value="ECO:0007669"/>
    <property type="project" value="UniProtKB-SubCell"/>
</dbReference>
<keyword evidence="11 12" id="KW-1208">Phospholipid metabolism</keyword>
<dbReference type="RefSeq" id="WP_303738511.1">
    <property type="nucleotide sequence ID" value="NZ_SUTK01000008.1"/>
</dbReference>
<evidence type="ECO:0000256" key="10">
    <source>
        <dbReference type="ARBA" id="ARBA00023209"/>
    </source>
</evidence>
<feature type="transmembrane region" description="Helical" evidence="12">
    <location>
        <begin position="105"/>
        <end position="122"/>
    </location>
</feature>
<reference evidence="13" key="1">
    <citation type="submission" date="2019-04" db="EMBL/GenBank/DDBJ databases">
        <title>Evolution of Biomass-Degrading Anaerobic Consortia Revealed by Metagenomics.</title>
        <authorList>
            <person name="Peng X."/>
        </authorList>
    </citation>
    <scope>NUCLEOTIDE SEQUENCE</scope>
    <source>
        <strain evidence="13">SIG18</strain>
    </source>
</reference>
<dbReference type="Proteomes" id="UP000783037">
    <property type="component" value="Unassembled WGS sequence"/>
</dbReference>
<feature type="transmembrane region" description="Helical" evidence="12">
    <location>
        <begin position="229"/>
        <end position="251"/>
    </location>
</feature>
<evidence type="ECO:0000256" key="6">
    <source>
        <dbReference type="ARBA" id="ARBA00022842"/>
    </source>
</evidence>
<evidence type="ECO:0000256" key="7">
    <source>
        <dbReference type="ARBA" id="ARBA00022989"/>
    </source>
</evidence>
<dbReference type="InterPro" id="IPR044878">
    <property type="entry name" value="UbiA_sf"/>
</dbReference>
<dbReference type="InterPro" id="IPR050475">
    <property type="entry name" value="Prenyltransferase_related"/>
</dbReference>
<evidence type="ECO:0000256" key="1">
    <source>
        <dbReference type="ARBA" id="ARBA00004651"/>
    </source>
</evidence>
<dbReference type="PANTHER" id="PTHR42723">
    <property type="entry name" value="CHLOROPHYLL SYNTHASE"/>
    <property type="match status" value="1"/>
</dbReference>
<feature type="transmembrane region" description="Helical" evidence="12">
    <location>
        <begin position="7"/>
        <end position="26"/>
    </location>
</feature>
<sequence>MNPYIEILRPGNALMGAISIILIAIIDKTISIPIVLAMIAVFFETAAGNVINDYFDYNIDLVNKPERPIPSGRISLKNGRNYAYLLFLAGTICGFLISYLTGNWIPFAIVLIADVVLYLYAYKLKATPLIGNLAVGFMTGFGFVFGGFTINNPDIVMTSIFLGFFAFVMTTAREIIKDIEDVEGDKKDGARTLPILIGKKTPAILATVLIIIDCALCPLLYIYHIFGVLYLVVIAIAVIIFLYSAILIMKSQEESVAHKSSKLLKIGMLIAFLSFALGSFF</sequence>
<accession>A0A8T3V965</accession>
<comment type="caution">
    <text evidence="13">The sequence shown here is derived from an EMBL/GenBank/DDBJ whole genome shotgun (WGS) entry which is preliminary data.</text>
</comment>
<name>A0A8T3V965_9EURY</name>
<evidence type="ECO:0000256" key="12">
    <source>
        <dbReference type="HAMAP-Rule" id="MF_01286"/>
    </source>
</evidence>
<keyword evidence="3 12" id="KW-0444">Lipid biosynthesis</keyword>
<dbReference type="Pfam" id="PF01040">
    <property type="entry name" value="UbiA"/>
    <property type="match status" value="1"/>
</dbReference>